<name>A0A9X2CVQ5_9BACI</name>
<dbReference type="PANTHER" id="PTHR43540:SF6">
    <property type="entry name" value="ISOCHORISMATASE-LIKE DOMAIN-CONTAINING PROTEIN"/>
    <property type="match status" value="1"/>
</dbReference>
<evidence type="ECO:0000313" key="4">
    <source>
        <dbReference type="EMBL" id="MCL7748892.1"/>
    </source>
</evidence>
<proteinExistence type="inferred from homology"/>
<dbReference type="SUPFAM" id="SSF52499">
    <property type="entry name" value="Isochorismatase-like hydrolases"/>
    <property type="match status" value="1"/>
</dbReference>
<dbReference type="RefSeq" id="WP_250097779.1">
    <property type="nucleotide sequence ID" value="NZ_JAKRYL010000021.1"/>
</dbReference>
<dbReference type="EMBL" id="JAKRYL010000021">
    <property type="protein sequence ID" value="MCL7748892.1"/>
    <property type="molecule type" value="Genomic_DNA"/>
</dbReference>
<feature type="domain" description="Isochorismatase-like" evidence="3">
    <location>
        <begin position="9"/>
        <end position="169"/>
    </location>
</feature>
<dbReference type="Gene3D" id="3.40.50.850">
    <property type="entry name" value="Isochorismatase-like"/>
    <property type="match status" value="1"/>
</dbReference>
<dbReference type="GO" id="GO:0016787">
    <property type="term" value="F:hydrolase activity"/>
    <property type="evidence" value="ECO:0007669"/>
    <property type="project" value="UniProtKB-KW"/>
</dbReference>
<dbReference type="InterPro" id="IPR036380">
    <property type="entry name" value="Isochorismatase-like_sf"/>
</dbReference>
<gene>
    <name evidence="4" type="ORF">MF646_17380</name>
</gene>
<evidence type="ECO:0000259" key="3">
    <source>
        <dbReference type="Pfam" id="PF00857"/>
    </source>
</evidence>
<reference evidence="4" key="1">
    <citation type="submission" date="2022-02" db="EMBL/GenBank/DDBJ databases">
        <title>Halalkalibacter sp. nov. isolated from Lonar Lake, India.</title>
        <authorList>
            <person name="Joshi A."/>
            <person name="Thite S."/>
            <person name="Lodha T."/>
        </authorList>
    </citation>
    <scope>NUCLEOTIDE SEQUENCE</scope>
    <source>
        <strain evidence="4">MEB205</strain>
    </source>
</reference>
<dbReference type="Proteomes" id="UP001139150">
    <property type="component" value="Unassembled WGS sequence"/>
</dbReference>
<sequence length="189" mass="21324">MTPSAPRYALLIIDMINDLEFSSGYQLLPYALTSAKNIATLKRTLKKEGMPVIYVNDNYGKWQSDFRHLVSHCLEENVRGKPIAEIMKPDDDDYFILKPKYSGFFATPLDLLLTHLHVNTLIITGVAGNMCVQFTANDAYMRDYQLMIPSDCVASNTLQTNEHALNFMEEVLKADISPSTKIINNLTKA</sequence>
<organism evidence="4 5">
    <name type="scientific">Halalkalibacter alkaliphilus</name>
    <dbReference type="NCBI Taxonomy" id="2917993"/>
    <lineage>
        <taxon>Bacteria</taxon>
        <taxon>Bacillati</taxon>
        <taxon>Bacillota</taxon>
        <taxon>Bacilli</taxon>
        <taxon>Bacillales</taxon>
        <taxon>Bacillaceae</taxon>
        <taxon>Halalkalibacter</taxon>
    </lineage>
</organism>
<accession>A0A9X2CVQ5</accession>
<comment type="caution">
    <text evidence="4">The sequence shown here is derived from an EMBL/GenBank/DDBJ whole genome shotgun (WGS) entry which is preliminary data.</text>
</comment>
<evidence type="ECO:0000256" key="1">
    <source>
        <dbReference type="ARBA" id="ARBA00006336"/>
    </source>
</evidence>
<dbReference type="Pfam" id="PF00857">
    <property type="entry name" value="Isochorismatase"/>
    <property type="match status" value="1"/>
</dbReference>
<comment type="similarity">
    <text evidence="1">Belongs to the isochorismatase family.</text>
</comment>
<dbReference type="InterPro" id="IPR050272">
    <property type="entry name" value="Isochorismatase-like_hydrls"/>
</dbReference>
<dbReference type="InterPro" id="IPR000868">
    <property type="entry name" value="Isochorismatase-like_dom"/>
</dbReference>
<dbReference type="PANTHER" id="PTHR43540">
    <property type="entry name" value="PEROXYUREIDOACRYLATE/UREIDOACRYLATE AMIDOHYDROLASE-RELATED"/>
    <property type="match status" value="1"/>
</dbReference>
<evidence type="ECO:0000256" key="2">
    <source>
        <dbReference type="ARBA" id="ARBA00022801"/>
    </source>
</evidence>
<protein>
    <submittedName>
        <fullName evidence="4">Cysteine hydrolase</fullName>
    </submittedName>
</protein>
<dbReference type="AlphaFoldDB" id="A0A9X2CVQ5"/>
<keyword evidence="5" id="KW-1185">Reference proteome</keyword>
<dbReference type="CDD" id="cd00431">
    <property type="entry name" value="cysteine_hydrolases"/>
    <property type="match status" value="1"/>
</dbReference>
<evidence type="ECO:0000313" key="5">
    <source>
        <dbReference type="Proteomes" id="UP001139150"/>
    </source>
</evidence>
<keyword evidence="2 4" id="KW-0378">Hydrolase</keyword>